<evidence type="ECO:0000256" key="7">
    <source>
        <dbReference type="ARBA" id="ARBA00022958"/>
    </source>
</evidence>
<name>A0A263HDC3_9PAST</name>
<keyword evidence="5" id="KW-0633">Potassium transport</keyword>
<reference evidence="13 15" key="1">
    <citation type="submission" date="2017-07" db="EMBL/GenBank/DDBJ databases">
        <title>Virulence factors identified in Actinobacillus seminis.</title>
        <authorList>
            <person name="Negrete-Abascal E."/>
            <person name="Vaca-Pacheco S."/>
            <person name="Montes-Garcia F."/>
            <person name="Leyto-Gil A.M."/>
            <person name="Fragoso-Garcia E."/>
            <person name="Carvente-Garcia R."/>
            <person name="Perez-Agueros S."/>
            <person name="Castelan-Sanchez H.G."/>
            <person name="Garcia-Molina A."/>
            <person name="Villamar T.E."/>
            <person name="Vazquez-Cruz C."/>
        </authorList>
    </citation>
    <scope>NUCLEOTIDE SEQUENCE [LARGE SCALE GENOMIC DNA]</scope>
    <source>
        <strain evidence="13 15">ATCC 15768</strain>
    </source>
</reference>
<evidence type="ECO:0000313" key="14">
    <source>
        <dbReference type="EMBL" id="SUU38053.1"/>
    </source>
</evidence>
<feature type="transmembrane region" description="Helical" evidence="11">
    <location>
        <begin position="220"/>
        <end position="238"/>
    </location>
</feature>
<feature type="transmembrane region" description="Helical" evidence="11">
    <location>
        <begin position="186"/>
        <end position="208"/>
    </location>
</feature>
<dbReference type="EMBL" id="UFSB01000001">
    <property type="protein sequence ID" value="SUU38053.1"/>
    <property type="molecule type" value="Genomic_DNA"/>
</dbReference>
<evidence type="ECO:0000256" key="10">
    <source>
        <dbReference type="ARBA" id="ARBA00023136"/>
    </source>
</evidence>
<keyword evidence="7" id="KW-0630">Potassium</keyword>
<feature type="transmembrane region" description="Helical" evidence="11">
    <location>
        <begin position="117"/>
        <end position="134"/>
    </location>
</feature>
<dbReference type="GO" id="GO:0008324">
    <property type="term" value="F:monoatomic cation transmembrane transporter activity"/>
    <property type="evidence" value="ECO:0007669"/>
    <property type="project" value="InterPro"/>
</dbReference>
<sequence length="603" mass="65535">MAAEGANQLVNVVTLLAAAVVAVPLFKRFGLGSVLGYLAAGLVIGPFGFGVFTDSEGIIHVAELGVVMFLFIIGLEMKPSHIWGLRHHIFCLGALQIGLCTLALTSVAMLYGFSWQIAFVGAAGFVLTSTAIVMQELSERGDIASPRGQRIVSILLFEDLLIVPLLAFVTFLSPMETAEVANATPLWQKIAIAAVSVATLVAAGLWLLNPLFKILAKTKTREVMTAAALLVVLGAALLMEEGGLSMAMGAFLAGVLLSESSFRHQLEADIEPFRGLLLGLFFLGVGMSLNLTVVTDNWVLIILGVLIFMSVKGLCIYIVARITRTSHVNAIDRMFMMAQGGEFAFVLFSAAATQGAISVEIQANMTAIVVLSMVLTPIFIILQKKYLLPRLTHKTEKTADTIEEQRSTVLIGIGRFGQIINQMLVMTGNRPIVIDKDASLIAGMKKLGIKTYYGDATRPELLHAAGVDCADLLIVAINDKQQASHIVHLARKMNPNIIIIARAYDRIHAIDLFREGADIQVREAFDSALRTGKKALLSLGMEADVVNEIAETYFDKDRHKLKLMAEVYDPKIANFENKELVKIALDVDQELMAEIQQIMNKAR</sequence>
<dbReference type="RefSeq" id="WP_094945682.1">
    <property type="nucleotide sequence ID" value="NZ_NLFK01000002.1"/>
</dbReference>
<keyword evidence="3" id="KW-0813">Transport</keyword>
<evidence type="ECO:0000256" key="4">
    <source>
        <dbReference type="ARBA" id="ARBA00022449"/>
    </source>
</evidence>
<feature type="transmembrane region" description="Helical" evidence="11">
    <location>
        <begin position="274"/>
        <end position="292"/>
    </location>
</feature>
<keyword evidence="4" id="KW-0050">Antiport</keyword>
<dbReference type="GO" id="GO:0012505">
    <property type="term" value="C:endomembrane system"/>
    <property type="evidence" value="ECO:0007669"/>
    <property type="project" value="UniProtKB-SubCell"/>
</dbReference>
<feature type="transmembrane region" description="Helical" evidence="11">
    <location>
        <begin position="6"/>
        <end position="26"/>
    </location>
</feature>
<keyword evidence="15" id="KW-1185">Reference proteome</keyword>
<dbReference type="GO" id="GO:0005886">
    <property type="term" value="C:plasma membrane"/>
    <property type="evidence" value="ECO:0007669"/>
    <property type="project" value="TreeGrafter"/>
</dbReference>
<dbReference type="Proteomes" id="UP000215738">
    <property type="component" value="Unassembled WGS sequence"/>
</dbReference>
<evidence type="ECO:0000256" key="8">
    <source>
        <dbReference type="ARBA" id="ARBA00022989"/>
    </source>
</evidence>
<feature type="transmembrane region" description="Helical" evidence="11">
    <location>
        <begin position="244"/>
        <end position="262"/>
    </location>
</feature>
<accession>A0A263HDC3</accession>
<dbReference type="SUPFAM" id="SSF51735">
    <property type="entry name" value="NAD(P)-binding Rossmann-fold domains"/>
    <property type="match status" value="1"/>
</dbReference>
<evidence type="ECO:0000256" key="6">
    <source>
        <dbReference type="ARBA" id="ARBA00022692"/>
    </source>
</evidence>
<keyword evidence="10 11" id="KW-0472">Membrane</keyword>
<dbReference type="PANTHER" id="PTHR46157:SF8">
    <property type="entry name" value="GLUTATHIONE-REGULATED POTASSIUM-EFFLUX SYSTEM PROTEIN"/>
    <property type="match status" value="1"/>
</dbReference>
<evidence type="ECO:0000313" key="13">
    <source>
        <dbReference type="EMBL" id="OZN25445.1"/>
    </source>
</evidence>
<dbReference type="InterPro" id="IPR004771">
    <property type="entry name" value="K/H_exchanger"/>
</dbReference>
<feature type="transmembrane region" description="Helical" evidence="11">
    <location>
        <begin position="340"/>
        <end position="357"/>
    </location>
</feature>
<comment type="similarity">
    <text evidence="2">Belongs to the monovalent cation:proton antiporter 2 (CPA2) transporter (TC 2.A.37) family.</text>
</comment>
<dbReference type="InterPro" id="IPR036291">
    <property type="entry name" value="NAD(P)-bd_dom_sf"/>
</dbReference>
<evidence type="ECO:0000256" key="3">
    <source>
        <dbReference type="ARBA" id="ARBA00022448"/>
    </source>
</evidence>
<evidence type="ECO:0000313" key="16">
    <source>
        <dbReference type="Proteomes" id="UP000254507"/>
    </source>
</evidence>
<evidence type="ECO:0000256" key="1">
    <source>
        <dbReference type="ARBA" id="ARBA00004127"/>
    </source>
</evidence>
<dbReference type="GO" id="GO:0015297">
    <property type="term" value="F:antiporter activity"/>
    <property type="evidence" value="ECO:0007669"/>
    <property type="project" value="UniProtKB-KW"/>
</dbReference>
<dbReference type="InterPro" id="IPR006153">
    <property type="entry name" value="Cation/H_exchanger_TM"/>
</dbReference>
<feature type="transmembrane region" description="Helical" evidence="11">
    <location>
        <begin position="89"/>
        <end position="111"/>
    </location>
</feature>
<dbReference type="Pfam" id="PF00999">
    <property type="entry name" value="Na_H_Exchanger"/>
    <property type="match status" value="1"/>
</dbReference>
<feature type="transmembrane region" description="Helical" evidence="11">
    <location>
        <begin position="298"/>
        <end position="320"/>
    </location>
</feature>
<feature type="transmembrane region" description="Helical" evidence="11">
    <location>
        <begin position="155"/>
        <end position="174"/>
    </location>
</feature>
<feature type="domain" description="RCK N-terminal" evidence="12">
    <location>
        <begin position="405"/>
        <end position="529"/>
    </location>
</feature>
<dbReference type="PANTHER" id="PTHR46157">
    <property type="entry name" value="K(+) EFFLUX ANTIPORTER 3, CHLOROPLASTIC"/>
    <property type="match status" value="1"/>
</dbReference>
<evidence type="ECO:0000256" key="9">
    <source>
        <dbReference type="ARBA" id="ARBA00023065"/>
    </source>
</evidence>
<dbReference type="AlphaFoldDB" id="A0A263HDC3"/>
<feature type="transmembrane region" description="Helical" evidence="11">
    <location>
        <begin position="58"/>
        <end position="77"/>
    </location>
</feature>
<dbReference type="GO" id="GO:0006813">
    <property type="term" value="P:potassium ion transport"/>
    <property type="evidence" value="ECO:0007669"/>
    <property type="project" value="UniProtKB-KW"/>
</dbReference>
<dbReference type="InParanoid" id="A0A263HDC3"/>
<feature type="transmembrane region" description="Helical" evidence="11">
    <location>
        <begin position="363"/>
        <end position="382"/>
    </location>
</feature>
<dbReference type="Gene3D" id="1.20.1530.20">
    <property type="match status" value="1"/>
</dbReference>
<dbReference type="EMBL" id="NLFK01000002">
    <property type="protein sequence ID" value="OZN25445.1"/>
    <property type="molecule type" value="Genomic_DNA"/>
</dbReference>
<reference evidence="14 16" key="2">
    <citation type="submission" date="2018-06" db="EMBL/GenBank/DDBJ databases">
        <authorList>
            <consortium name="Pathogen Informatics"/>
            <person name="Doyle S."/>
        </authorList>
    </citation>
    <scope>NUCLEOTIDE SEQUENCE [LARGE SCALE GENOMIC DNA]</scope>
    <source>
        <strain evidence="14 16">NCTC10851</strain>
    </source>
</reference>
<dbReference type="Proteomes" id="UP000254507">
    <property type="component" value="Unassembled WGS sequence"/>
</dbReference>
<evidence type="ECO:0000256" key="11">
    <source>
        <dbReference type="SAM" id="Phobius"/>
    </source>
</evidence>
<comment type="subcellular location">
    <subcellularLocation>
        <location evidence="1">Endomembrane system</location>
        <topology evidence="1">Multi-pass membrane protein</topology>
    </subcellularLocation>
</comment>
<dbReference type="OrthoDB" id="9781411at2"/>
<feature type="transmembrane region" description="Helical" evidence="11">
    <location>
        <begin position="33"/>
        <end position="52"/>
    </location>
</feature>
<dbReference type="Pfam" id="PF02254">
    <property type="entry name" value="TrkA_N"/>
    <property type="match status" value="1"/>
</dbReference>
<evidence type="ECO:0000313" key="15">
    <source>
        <dbReference type="Proteomes" id="UP000215738"/>
    </source>
</evidence>
<dbReference type="Gene3D" id="3.40.50.720">
    <property type="entry name" value="NAD(P)-binding Rossmann-like Domain"/>
    <property type="match status" value="1"/>
</dbReference>
<evidence type="ECO:0000256" key="2">
    <source>
        <dbReference type="ARBA" id="ARBA00005551"/>
    </source>
</evidence>
<dbReference type="FunCoup" id="A0A263HDC3">
    <property type="interactions" value="400"/>
</dbReference>
<keyword evidence="8 11" id="KW-1133">Transmembrane helix</keyword>
<dbReference type="FunFam" id="3.40.50.720:FF:000036">
    <property type="entry name" value="Glutathione-regulated potassium-efflux system protein KefB"/>
    <property type="match status" value="1"/>
</dbReference>
<dbReference type="NCBIfam" id="TIGR00932">
    <property type="entry name" value="2a37"/>
    <property type="match status" value="1"/>
</dbReference>
<dbReference type="InterPro" id="IPR003148">
    <property type="entry name" value="RCK_N"/>
</dbReference>
<dbReference type="PROSITE" id="PS51201">
    <property type="entry name" value="RCK_N"/>
    <property type="match status" value="1"/>
</dbReference>
<keyword evidence="6 11" id="KW-0812">Transmembrane</keyword>
<keyword evidence="9" id="KW-0406">Ion transport</keyword>
<evidence type="ECO:0000259" key="12">
    <source>
        <dbReference type="PROSITE" id="PS51201"/>
    </source>
</evidence>
<dbReference type="InterPro" id="IPR038770">
    <property type="entry name" value="Na+/solute_symporter_sf"/>
</dbReference>
<proteinExistence type="inferred from homology"/>
<gene>
    <name evidence="14" type="primary">kefC</name>
    <name evidence="13" type="ORF">CFY87_02240</name>
    <name evidence="14" type="ORF">NCTC10851_01882</name>
</gene>
<evidence type="ECO:0000256" key="5">
    <source>
        <dbReference type="ARBA" id="ARBA00022538"/>
    </source>
</evidence>
<dbReference type="GO" id="GO:1902600">
    <property type="term" value="P:proton transmembrane transport"/>
    <property type="evidence" value="ECO:0007669"/>
    <property type="project" value="InterPro"/>
</dbReference>
<organism evidence="14 16">
    <name type="scientific">Actinobacillus seminis</name>
    <dbReference type="NCBI Taxonomy" id="722"/>
    <lineage>
        <taxon>Bacteria</taxon>
        <taxon>Pseudomonadati</taxon>
        <taxon>Pseudomonadota</taxon>
        <taxon>Gammaproteobacteria</taxon>
        <taxon>Pasteurellales</taxon>
        <taxon>Pasteurellaceae</taxon>
        <taxon>Actinobacillus</taxon>
    </lineage>
</organism>
<protein>
    <submittedName>
        <fullName evidence="14">Glutathione-regulated potassium-efflux system protein</fullName>
    </submittedName>
    <submittedName>
        <fullName evidence="13">Potassium transporter</fullName>
    </submittedName>
</protein>